<proteinExistence type="inferred from homology"/>
<dbReference type="EMBL" id="UYYG01000006">
    <property type="protein sequence ID" value="VDN50725.1"/>
    <property type="molecule type" value="Genomic_DNA"/>
</dbReference>
<dbReference type="GO" id="GO:0016435">
    <property type="term" value="F:rRNA (guanine) methyltransferase activity"/>
    <property type="evidence" value="ECO:0007669"/>
    <property type="project" value="TreeGrafter"/>
</dbReference>
<dbReference type="OrthoDB" id="1287559at2759"/>
<accession>A0A0N4UE67</accession>
<feature type="domain" description="Ribosomal RNA methyltransferase FtsJ" evidence="9">
    <location>
        <begin position="8"/>
        <end position="184"/>
    </location>
</feature>
<evidence type="ECO:0000313" key="13">
    <source>
        <dbReference type="Proteomes" id="UP000038040"/>
    </source>
</evidence>
<evidence type="ECO:0000256" key="1">
    <source>
        <dbReference type="ARBA" id="ARBA00004604"/>
    </source>
</evidence>
<evidence type="ECO:0000256" key="4">
    <source>
        <dbReference type="ARBA" id="ARBA00022603"/>
    </source>
</evidence>
<evidence type="ECO:0000256" key="7">
    <source>
        <dbReference type="ARBA" id="ARBA00023242"/>
    </source>
</evidence>
<dbReference type="PANTHER" id="PTHR10920:SF13">
    <property type="entry name" value="PRE-RRNA 2'-O-RIBOSE RNA METHYLTRANSFERASE FTSJ3"/>
    <property type="match status" value="1"/>
</dbReference>
<dbReference type="InterPro" id="IPR024576">
    <property type="entry name" value="rRNA_MeTfrase_Spb1_DUF3381"/>
</dbReference>
<feature type="domain" description="Ribosomal RNA methyltransferase SPB1-like C-terminal" evidence="10">
    <location>
        <begin position="397"/>
        <end position="577"/>
    </location>
</feature>
<dbReference type="InterPro" id="IPR050082">
    <property type="entry name" value="RNA_methyltr_RlmE"/>
</dbReference>
<organism evidence="13 15">
    <name type="scientific">Dracunculus medinensis</name>
    <name type="common">Guinea worm</name>
    <dbReference type="NCBI Taxonomy" id="318479"/>
    <lineage>
        <taxon>Eukaryota</taxon>
        <taxon>Metazoa</taxon>
        <taxon>Ecdysozoa</taxon>
        <taxon>Nematoda</taxon>
        <taxon>Chromadorea</taxon>
        <taxon>Rhabditida</taxon>
        <taxon>Spirurina</taxon>
        <taxon>Dracunculoidea</taxon>
        <taxon>Dracunculidae</taxon>
        <taxon>Dracunculus</taxon>
    </lineage>
</organism>
<keyword evidence="2" id="KW-0690">Ribosome biogenesis</keyword>
<dbReference type="AlphaFoldDB" id="A0A0N4UE67"/>
<sequence length="594" mass="68836">MIFLLSGYRSRAAFKLIQLNKRFEFLQKSRAVVDLCAAPGGWLQVAAQNMPISSIRIGIDLVPIKPVDKCITLQGDITTESARQMIKKELQNWEADCVLHDGAPNIGLNWLHDAFQQNCLSLSALKLATQILSKNGYFITKIFRSKDYHCLISVFQKLFRKVHVWKPAASRLESAEIFVVCEKYLKPSKVDSSLLDSKKVFLDTSDEAKQPDVGKNEKKTKPEGYEDQILLYKKITASEFIRSKNYLEILGSVNQIVLDDEIWQKHEATTEELQHCIMDLKVCGPRELRLILNWRKKILKELSEEEDKAEEHPGVSSQLDENEIESAALKKKRRKLLKEKAKIQMRKQLKMVHEDSAYDLPQEQDLFSLNKIAKAKKIGIKDDKREKANISLNSKVSVHAAGEKDDDSDDGFDKNSDIILEGVKLAPEVLALGEQLIYSSKTRRDLEDWAWNRYTNNDEGLPDWFVKDEARHYRKELPVTKEQIQRYKDQMKELNARPIKKIAQAKARKKRRQIIKLEKTKKKAENLMENENLPYNEKIRELKKLYRKNITMKRKEIVYKVMTKGKMGRTSRPSGLYKVDHFLKVFCFFSCSKI</sequence>
<dbReference type="InterPro" id="IPR015507">
    <property type="entry name" value="rRNA-MeTfrase_E"/>
</dbReference>
<keyword evidence="8" id="KW-0175">Coiled coil</keyword>
<dbReference type="InterPro" id="IPR002877">
    <property type="entry name" value="RNA_MeTrfase_FtsJ_dom"/>
</dbReference>
<gene>
    <name evidence="12" type="ORF">DME_LOCUS698</name>
</gene>
<keyword evidence="3" id="KW-0698">rRNA processing</keyword>
<reference evidence="12 14" key="2">
    <citation type="submission" date="2018-11" db="EMBL/GenBank/DDBJ databases">
        <authorList>
            <consortium name="Pathogen Informatics"/>
        </authorList>
    </citation>
    <scope>NUCLEOTIDE SEQUENCE [LARGE SCALE GENOMIC DNA]</scope>
</reference>
<keyword evidence="4" id="KW-0489">Methyltransferase</keyword>
<feature type="coiled-coil region" evidence="8">
    <location>
        <begin position="319"/>
        <end position="346"/>
    </location>
</feature>
<dbReference type="WBParaSite" id="DME_0000565301-mRNA-1">
    <property type="protein sequence ID" value="DME_0000565301-mRNA-1"/>
    <property type="gene ID" value="DME_0000565301"/>
</dbReference>
<dbReference type="FunFam" id="3.40.50.150:FF:000004">
    <property type="entry name" value="AdoMet-dependent rRNA methyltransferase SPB1"/>
    <property type="match status" value="1"/>
</dbReference>
<dbReference type="Pfam" id="PF01728">
    <property type="entry name" value="FtsJ"/>
    <property type="match status" value="1"/>
</dbReference>
<evidence type="ECO:0000259" key="11">
    <source>
        <dbReference type="Pfam" id="PF11861"/>
    </source>
</evidence>
<keyword evidence="5" id="KW-0808">Transferase</keyword>
<evidence type="ECO:0000259" key="10">
    <source>
        <dbReference type="Pfam" id="PF07780"/>
    </source>
</evidence>
<dbReference type="Pfam" id="PF07780">
    <property type="entry name" value="Spb1_C"/>
    <property type="match status" value="1"/>
</dbReference>
<dbReference type="GO" id="GO:0005730">
    <property type="term" value="C:nucleolus"/>
    <property type="evidence" value="ECO:0007669"/>
    <property type="project" value="UniProtKB-SubCell"/>
</dbReference>
<dbReference type="Proteomes" id="UP000274756">
    <property type="component" value="Unassembled WGS sequence"/>
</dbReference>
<evidence type="ECO:0000256" key="6">
    <source>
        <dbReference type="ARBA" id="ARBA00022691"/>
    </source>
</evidence>
<dbReference type="PANTHER" id="PTHR10920">
    <property type="entry name" value="RIBOSOMAL RNA METHYLTRANSFERASE"/>
    <property type="match status" value="1"/>
</dbReference>
<reference evidence="15" key="1">
    <citation type="submission" date="2017-02" db="UniProtKB">
        <authorList>
            <consortium name="WormBaseParasite"/>
        </authorList>
    </citation>
    <scope>IDENTIFICATION</scope>
</reference>
<dbReference type="STRING" id="318479.A0A0N4UE67"/>
<dbReference type="InterPro" id="IPR029063">
    <property type="entry name" value="SAM-dependent_MTases_sf"/>
</dbReference>
<protein>
    <submittedName>
        <fullName evidence="15">2'-O-ribose RNA methyltransferase SPB1 homolog</fullName>
    </submittedName>
</protein>
<keyword evidence="14" id="KW-1185">Reference proteome</keyword>
<evidence type="ECO:0000256" key="5">
    <source>
        <dbReference type="ARBA" id="ARBA00022679"/>
    </source>
</evidence>
<evidence type="ECO:0000313" key="15">
    <source>
        <dbReference type="WBParaSite" id="DME_0000565301-mRNA-1"/>
    </source>
</evidence>
<name>A0A0N4UE67_DRAME</name>
<evidence type="ECO:0000313" key="14">
    <source>
        <dbReference type="Proteomes" id="UP000274756"/>
    </source>
</evidence>
<dbReference type="Proteomes" id="UP000038040">
    <property type="component" value="Unplaced"/>
</dbReference>
<evidence type="ECO:0000256" key="8">
    <source>
        <dbReference type="SAM" id="Coils"/>
    </source>
</evidence>
<evidence type="ECO:0000256" key="3">
    <source>
        <dbReference type="ARBA" id="ARBA00022552"/>
    </source>
</evidence>
<dbReference type="GO" id="GO:0008650">
    <property type="term" value="F:rRNA (uridine-2'-O-)-methyltransferase activity"/>
    <property type="evidence" value="ECO:0007669"/>
    <property type="project" value="TreeGrafter"/>
</dbReference>
<dbReference type="HAMAP" id="MF_01547">
    <property type="entry name" value="RNA_methyltr_E"/>
    <property type="match status" value="1"/>
</dbReference>
<dbReference type="SUPFAM" id="SSF53335">
    <property type="entry name" value="S-adenosyl-L-methionine-dependent methyltransferases"/>
    <property type="match status" value="1"/>
</dbReference>
<keyword evidence="7" id="KW-0539">Nucleus</keyword>
<dbReference type="GO" id="GO:0030687">
    <property type="term" value="C:preribosome, large subunit precursor"/>
    <property type="evidence" value="ECO:0007669"/>
    <property type="project" value="TreeGrafter"/>
</dbReference>
<dbReference type="Pfam" id="PF11861">
    <property type="entry name" value="DUF3381"/>
    <property type="match status" value="1"/>
</dbReference>
<keyword evidence="6" id="KW-0949">S-adenosyl-L-methionine</keyword>
<feature type="coiled-coil region" evidence="8">
    <location>
        <begin position="477"/>
        <end position="530"/>
    </location>
</feature>
<dbReference type="InterPro" id="IPR012920">
    <property type="entry name" value="rRNA_MeTfrase_SPB1-like_C"/>
</dbReference>
<dbReference type="Gene3D" id="3.40.50.150">
    <property type="entry name" value="Vaccinia Virus protein VP39"/>
    <property type="match status" value="1"/>
</dbReference>
<comment type="subcellular location">
    <subcellularLocation>
        <location evidence="1">Nucleus</location>
        <location evidence="1">Nucleolus</location>
    </subcellularLocation>
</comment>
<feature type="domain" description="DUF3381" evidence="11">
    <location>
        <begin position="216"/>
        <end position="350"/>
    </location>
</feature>
<dbReference type="GO" id="GO:0000466">
    <property type="term" value="P:maturation of 5.8S rRNA from tricistronic rRNA transcript (SSU-rRNA, 5.8S rRNA, LSU-rRNA)"/>
    <property type="evidence" value="ECO:0007669"/>
    <property type="project" value="TreeGrafter"/>
</dbReference>
<evidence type="ECO:0000313" key="12">
    <source>
        <dbReference type="EMBL" id="VDN50725.1"/>
    </source>
</evidence>
<evidence type="ECO:0000256" key="2">
    <source>
        <dbReference type="ARBA" id="ARBA00022517"/>
    </source>
</evidence>
<dbReference type="GO" id="GO:0000463">
    <property type="term" value="P:maturation of LSU-rRNA from tricistronic rRNA transcript (SSU-rRNA, 5.8S rRNA, LSU-rRNA)"/>
    <property type="evidence" value="ECO:0007669"/>
    <property type="project" value="TreeGrafter"/>
</dbReference>
<evidence type="ECO:0000259" key="9">
    <source>
        <dbReference type="Pfam" id="PF01728"/>
    </source>
</evidence>